<organism evidence="2 3">
    <name type="scientific">Allacma fusca</name>
    <dbReference type="NCBI Taxonomy" id="39272"/>
    <lineage>
        <taxon>Eukaryota</taxon>
        <taxon>Metazoa</taxon>
        <taxon>Ecdysozoa</taxon>
        <taxon>Arthropoda</taxon>
        <taxon>Hexapoda</taxon>
        <taxon>Collembola</taxon>
        <taxon>Symphypleona</taxon>
        <taxon>Sminthuridae</taxon>
        <taxon>Allacma</taxon>
    </lineage>
</organism>
<dbReference type="EMBL" id="CAJVCH010314583">
    <property type="protein sequence ID" value="CAG7786291.1"/>
    <property type="molecule type" value="Genomic_DNA"/>
</dbReference>
<keyword evidence="3" id="KW-1185">Reference proteome</keyword>
<evidence type="ECO:0000313" key="3">
    <source>
        <dbReference type="Proteomes" id="UP000708208"/>
    </source>
</evidence>
<feature type="signal peptide" evidence="1">
    <location>
        <begin position="1"/>
        <end position="21"/>
    </location>
</feature>
<gene>
    <name evidence="2" type="ORF">AFUS01_LOCUS24865</name>
</gene>
<feature type="non-terminal residue" evidence="2">
    <location>
        <position position="1"/>
    </location>
</feature>
<comment type="caution">
    <text evidence="2">The sequence shown here is derived from an EMBL/GenBank/DDBJ whole genome shotgun (WGS) entry which is preliminary data.</text>
</comment>
<reference evidence="2" key="1">
    <citation type="submission" date="2021-06" db="EMBL/GenBank/DDBJ databases">
        <authorList>
            <person name="Hodson N. C."/>
            <person name="Mongue J. A."/>
            <person name="Jaron S. K."/>
        </authorList>
    </citation>
    <scope>NUCLEOTIDE SEQUENCE</scope>
</reference>
<name>A0A8J2KHP1_9HEXA</name>
<sequence length="194" mass="22421">MATPFILLWTIFNLSFRSTLANEKLENSERSIEKGFGVLNIVRLGISPAWLIDLEESYKAVFQNQFGQVIPKYEYKGNAAINLTNVLKHYGETFNTREFFSKENSKKFNSSMLKLESKFQYLISTVRITYNCKSSHYLKDQENITESTKLIDTIQGMIKNPMVRLISGDNVTEYFEDYHTSKTTNSPKGCYNTK</sequence>
<accession>A0A8J2KHP1</accession>
<keyword evidence="1" id="KW-0732">Signal</keyword>
<protein>
    <submittedName>
        <fullName evidence="2">Uncharacterized protein</fullName>
    </submittedName>
</protein>
<evidence type="ECO:0000256" key="1">
    <source>
        <dbReference type="SAM" id="SignalP"/>
    </source>
</evidence>
<evidence type="ECO:0000313" key="2">
    <source>
        <dbReference type="EMBL" id="CAG7786291.1"/>
    </source>
</evidence>
<dbReference type="AlphaFoldDB" id="A0A8J2KHP1"/>
<proteinExistence type="predicted"/>
<feature type="chain" id="PRO_5035304184" evidence="1">
    <location>
        <begin position="22"/>
        <end position="194"/>
    </location>
</feature>
<dbReference type="Proteomes" id="UP000708208">
    <property type="component" value="Unassembled WGS sequence"/>
</dbReference>